<gene>
    <name evidence="2" type="ORF">SAMN04488004_10664</name>
</gene>
<proteinExistence type="predicted"/>
<dbReference type="RefSeq" id="WP_090187374.1">
    <property type="nucleotide sequence ID" value="NZ_FOTF01000006.1"/>
</dbReference>
<dbReference type="InterPro" id="IPR017560">
    <property type="entry name" value="Cyt_c_biogenesis_CcmI"/>
</dbReference>
<dbReference type="AlphaFoldDB" id="A0A1I4E8G3"/>
<dbReference type="STRING" id="195913.SAMN04488004_10664"/>
<dbReference type="InterPro" id="IPR011990">
    <property type="entry name" value="TPR-like_helical_dom_sf"/>
</dbReference>
<accession>A0A1I4E8G3</accession>
<dbReference type="OrthoDB" id="9815847at2"/>
<name>A0A1I4E8G3_9RHOB</name>
<dbReference type="Proteomes" id="UP000199550">
    <property type="component" value="Unassembled WGS sequence"/>
</dbReference>
<sequence length="397" mass="42173">MFWIICIVMALGLASLLAAPLLRPAVARDDHPQVAIYKGQLEEVDRDITRGVLNADEAERARAEIARRLLAVSRTHQVTGTAPRSANIAVAGVVGVMLLGVGGYTYLQLGAPGDPDQPLAARHAEAEVMRDTRPDQAALEAAAPTLPPVDAPTDYLEQINQLRTMVPTRPDDLQGWTLLTFHETRLGNYGAAARAQARVVALKGDDVPMEDLEREIDLMVAAANGIVSPEAETVARAILTRDEANVAGRYYIGAIYDQTGRSDIALRFWRPIADSGDTSFHGELIRSQIAGAAARAGVEYELPDLRGPGAADIAAAEDMTEEDRTAMIGGMVAQLAGRLAAEGGPAADWARLISAYGVLGQTEEARTVYTEAQTAFAGDNIALQTIETAAQSAGVAE</sequence>
<dbReference type="EMBL" id="FOTF01000006">
    <property type="protein sequence ID" value="SFL01459.1"/>
    <property type="molecule type" value="Genomic_DNA"/>
</dbReference>
<reference evidence="3" key="1">
    <citation type="submission" date="2016-10" db="EMBL/GenBank/DDBJ databases">
        <authorList>
            <person name="Varghese N."/>
            <person name="Submissions S."/>
        </authorList>
    </citation>
    <scope>NUCLEOTIDE SEQUENCE [LARGE SCALE GENOMIC DNA]</scope>
    <source>
        <strain evidence="3">DSM 16199</strain>
    </source>
</reference>
<keyword evidence="1" id="KW-0201">Cytochrome c-type biogenesis</keyword>
<protein>
    <submittedName>
        <fullName evidence="2">Cytochrome c-type biogenesis protein CcmH</fullName>
    </submittedName>
</protein>
<dbReference type="GO" id="GO:0017004">
    <property type="term" value="P:cytochrome complex assembly"/>
    <property type="evidence" value="ECO:0007669"/>
    <property type="project" value="UniProtKB-KW"/>
</dbReference>
<dbReference type="NCBIfam" id="TIGR03142">
    <property type="entry name" value="cytochro_ccmI"/>
    <property type="match status" value="1"/>
</dbReference>
<keyword evidence="3" id="KW-1185">Reference proteome</keyword>
<organism evidence="2 3">
    <name type="scientific">Loktanella salsilacus</name>
    <dbReference type="NCBI Taxonomy" id="195913"/>
    <lineage>
        <taxon>Bacteria</taxon>
        <taxon>Pseudomonadati</taxon>
        <taxon>Pseudomonadota</taxon>
        <taxon>Alphaproteobacteria</taxon>
        <taxon>Rhodobacterales</taxon>
        <taxon>Roseobacteraceae</taxon>
        <taxon>Loktanella</taxon>
    </lineage>
</organism>
<evidence type="ECO:0000313" key="3">
    <source>
        <dbReference type="Proteomes" id="UP000199550"/>
    </source>
</evidence>
<evidence type="ECO:0000256" key="1">
    <source>
        <dbReference type="ARBA" id="ARBA00022748"/>
    </source>
</evidence>
<evidence type="ECO:0000313" key="2">
    <source>
        <dbReference type="EMBL" id="SFL01459.1"/>
    </source>
</evidence>
<dbReference type="Gene3D" id="1.25.40.10">
    <property type="entry name" value="Tetratricopeptide repeat domain"/>
    <property type="match status" value="1"/>
</dbReference>